<proteinExistence type="inferred from homology"/>
<dbReference type="EC" id="3.1.1.-" evidence="3"/>
<evidence type="ECO:0000313" key="6">
    <source>
        <dbReference type="Proteomes" id="UP001345013"/>
    </source>
</evidence>
<dbReference type="InterPro" id="IPR050309">
    <property type="entry name" value="Type-B_Carboxylest/Lipase"/>
</dbReference>
<evidence type="ECO:0000313" key="5">
    <source>
        <dbReference type="EMBL" id="KAK5087360.1"/>
    </source>
</evidence>
<reference evidence="5 6" key="1">
    <citation type="submission" date="2023-08" db="EMBL/GenBank/DDBJ databases">
        <title>Black Yeasts Isolated from many extreme environments.</title>
        <authorList>
            <person name="Coleine C."/>
            <person name="Stajich J.E."/>
            <person name="Selbmann L."/>
        </authorList>
    </citation>
    <scope>NUCLEOTIDE SEQUENCE [LARGE SCALE GENOMIC DNA]</scope>
    <source>
        <strain evidence="5 6">CCFEE 5885</strain>
    </source>
</reference>
<dbReference type="Pfam" id="PF00135">
    <property type="entry name" value="COesterase"/>
    <property type="match status" value="1"/>
</dbReference>
<feature type="chain" id="PRO_5044966335" description="Carboxylic ester hydrolase" evidence="3">
    <location>
        <begin position="17"/>
        <end position="519"/>
    </location>
</feature>
<dbReference type="Gene3D" id="3.40.50.1820">
    <property type="entry name" value="alpha/beta hydrolase"/>
    <property type="match status" value="1"/>
</dbReference>
<feature type="domain" description="Carboxylesterase type B" evidence="4">
    <location>
        <begin position="28"/>
        <end position="368"/>
    </location>
</feature>
<dbReference type="InterPro" id="IPR002018">
    <property type="entry name" value="CarbesteraseB"/>
</dbReference>
<name>A0ABR0K6H9_9EURO</name>
<sequence>MSSKFAALCLAATVLAAPQWSSWHNAVQVTANTGTYTGIINETTPNVRQFRNIPFAVPPTGPRRWLPPTAVSSGAETKYDSTGFPPSCPQYALYNSTASQYIAIVPEWVAAPTKADQYAKTSEDCLSLAVWTPTGADAGANLPVMLFMTGGGWTTGGIDIPYQFPHHWVQRTQAHIVVTINYRVNIFGFPHAAGLDDQNLGILDQRMALEWVRDNIEAFGGDPAHITLWGQSAGAGSTDILNFAYPSDPIASSFFMDSGSVFLISTTPDTTYTNFTFLAQHFGCDTSTPETELSCMRSIDFQEITDFVGGYGENKTSSEPALRFQPTPDEKVVFSNYTDRYEKGLLADRPALFTSNTGEGTMFVSTLTALPTSANPYGTWNLNTTLAEQRTLSQFQCPAARSAMLRESAGRKTYRWQYAGNWSNVSPLPWQGAYHSSDLAMTMGSHPDFRGESTDEEYAVSESMQDHLLAFGRHPVGGPAEIGWQDTSSGLMLRFGEGQGVLKTVTEEDVDAGCDGINA</sequence>
<dbReference type="EMBL" id="JAVRRG010000092">
    <property type="protein sequence ID" value="KAK5087360.1"/>
    <property type="molecule type" value="Genomic_DNA"/>
</dbReference>
<comment type="similarity">
    <text evidence="1 3">Belongs to the type-B carboxylesterase/lipase family.</text>
</comment>
<evidence type="ECO:0000256" key="3">
    <source>
        <dbReference type="RuleBase" id="RU361235"/>
    </source>
</evidence>
<dbReference type="PANTHER" id="PTHR11559">
    <property type="entry name" value="CARBOXYLESTERASE"/>
    <property type="match status" value="1"/>
</dbReference>
<dbReference type="InterPro" id="IPR029058">
    <property type="entry name" value="AB_hydrolase_fold"/>
</dbReference>
<gene>
    <name evidence="5" type="ORF">LTR24_006801</name>
</gene>
<evidence type="ECO:0000256" key="1">
    <source>
        <dbReference type="ARBA" id="ARBA00005964"/>
    </source>
</evidence>
<feature type="signal peptide" evidence="3">
    <location>
        <begin position="1"/>
        <end position="16"/>
    </location>
</feature>
<keyword evidence="6" id="KW-1185">Reference proteome</keyword>
<keyword evidence="2 3" id="KW-0378">Hydrolase</keyword>
<dbReference type="PROSITE" id="PS00122">
    <property type="entry name" value="CARBOXYLESTERASE_B_1"/>
    <property type="match status" value="1"/>
</dbReference>
<accession>A0ABR0K6H9</accession>
<keyword evidence="3" id="KW-0732">Signal</keyword>
<evidence type="ECO:0000259" key="4">
    <source>
        <dbReference type="Pfam" id="PF00135"/>
    </source>
</evidence>
<dbReference type="SUPFAM" id="SSF53474">
    <property type="entry name" value="alpha/beta-Hydrolases"/>
    <property type="match status" value="1"/>
</dbReference>
<organism evidence="5 6">
    <name type="scientific">Lithohypha guttulata</name>
    <dbReference type="NCBI Taxonomy" id="1690604"/>
    <lineage>
        <taxon>Eukaryota</taxon>
        <taxon>Fungi</taxon>
        <taxon>Dikarya</taxon>
        <taxon>Ascomycota</taxon>
        <taxon>Pezizomycotina</taxon>
        <taxon>Eurotiomycetes</taxon>
        <taxon>Chaetothyriomycetidae</taxon>
        <taxon>Chaetothyriales</taxon>
        <taxon>Trichomeriaceae</taxon>
        <taxon>Lithohypha</taxon>
    </lineage>
</organism>
<dbReference type="InterPro" id="IPR019826">
    <property type="entry name" value="Carboxylesterase_B_AS"/>
</dbReference>
<comment type="caution">
    <text evidence="5">The sequence shown here is derived from an EMBL/GenBank/DDBJ whole genome shotgun (WGS) entry which is preliminary data.</text>
</comment>
<evidence type="ECO:0000256" key="2">
    <source>
        <dbReference type="ARBA" id="ARBA00022801"/>
    </source>
</evidence>
<protein>
    <recommendedName>
        <fullName evidence="3">Carboxylic ester hydrolase</fullName>
        <ecNumber evidence="3">3.1.1.-</ecNumber>
    </recommendedName>
</protein>
<dbReference type="Proteomes" id="UP001345013">
    <property type="component" value="Unassembled WGS sequence"/>
</dbReference>